<reference evidence="2" key="1">
    <citation type="journal article" date="2019" name="MBio">
        <title>Comparative genomics for the elucidation of multidrug resistance (MDR) in Candida lusitaniae.</title>
        <authorList>
            <person name="Kannan A."/>
            <person name="Asner S.A."/>
            <person name="Trachsel E."/>
            <person name="Kelly S."/>
            <person name="Parker J."/>
            <person name="Sanglard D."/>
        </authorList>
    </citation>
    <scope>NUCLEOTIDE SEQUENCE [LARGE SCALE GENOMIC DNA]</scope>
    <source>
        <strain evidence="2">P1</strain>
    </source>
</reference>
<organism evidence="1 2">
    <name type="scientific">Clavispora lusitaniae</name>
    <name type="common">Candida lusitaniae</name>
    <dbReference type="NCBI Taxonomy" id="36911"/>
    <lineage>
        <taxon>Eukaryota</taxon>
        <taxon>Fungi</taxon>
        <taxon>Dikarya</taxon>
        <taxon>Ascomycota</taxon>
        <taxon>Saccharomycotina</taxon>
        <taxon>Pichiomycetes</taxon>
        <taxon>Metschnikowiaceae</taxon>
        <taxon>Clavispora</taxon>
    </lineage>
</organism>
<protein>
    <submittedName>
        <fullName evidence="1">DNA-binding protein</fullName>
    </submittedName>
</protein>
<dbReference type="EMBL" id="CP038484">
    <property type="protein sequence ID" value="QFZ25128.1"/>
    <property type="molecule type" value="Genomic_DNA"/>
</dbReference>
<keyword evidence="2" id="KW-1185">Reference proteome</keyword>
<name>A0ACD0WC98_CLALS</name>
<evidence type="ECO:0000313" key="1">
    <source>
        <dbReference type="EMBL" id="QFZ25128.1"/>
    </source>
</evidence>
<evidence type="ECO:0000313" key="2">
    <source>
        <dbReference type="Proteomes" id="UP000326582"/>
    </source>
</evidence>
<dbReference type="Proteomes" id="UP000326582">
    <property type="component" value="Chromosome 1"/>
</dbReference>
<sequence length="582" mass="63576">MPFAKIKIKNNESIRLGERRCFPFSTQPHVTEDANPHAGKRCWLLHFSSTGLECRPLHFSERFFFLTPYFFVRTSSAFFFVDHPIFFSRLWIPSNFFLSPALAAPCTKKKSPRRLLLFFFAGPALPIANYSLRFSVMMSTKQEPRRKDPASRPYKCPMCDKAFHRLEHQTRHIRTHTGEKPHLCSFPGCNKRFSRSDELTRHSRIHTNPNSRRNKNLSKVVATHQVTPSPQTKTVSVPIGSAPVGATPVSASAAISIPFSAEADSSKTSGDEPMHSLSSSASSTASSIEKPDTHSDQPSTSTRSESNSNTRPALRGPSRSTMNIDLLASAATEELKVLKKGPSTHSGGIDANSRSLPSLTDYFNTAKNKSAVFDPGHNLQYLSKMALSSKNNSGLASPKAFGTLSSLQKMTPLNPAVTVHQPTPSRAKIMEDSDLEYVQQRLKKSRPNSPAPNFTLPNSPILGLSTSNTPLMSANSSSTNLSSFFMTPMNSVVPTADKTPSMSRQTTRTPPPSGAADVHSPGYELESAAPTNLPPLRSLKLDLPKNLSMAGSAGPQILMGTRPEPASLSHQGMPSADRMTDD</sequence>
<accession>A0ACD0WC98</accession>
<keyword evidence="1" id="KW-0238">DNA-binding</keyword>
<gene>
    <name evidence="1" type="ORF">EJF14_10213</name>
</gene>
<proteinExistence type="predicted"/>